<dbReference type="EMBL" id="LAQT01000029">
    <property type="protein sequence ID" value="KPC50393.1"/>
    <property type="molecule type" value="Genomic_DNA"/>
</dbReference>
<gene>
    <name evidence="2" type="ORF">WG78_17335</name>
</gene>
<protein>
    <submittedName>
        <fullName evidence="2">Uncharacterized protein</fullName>
    </submittedName>
</protein>
<feature type="signal peptide" evidence="1">
    <location>
        <begin position="1"/>
        <end position="18"/>
    </location>
</feature>
<evidence type="ECO:0000256" key="1">
    <source>
        <dbReference type="SAM" id="SignalP"/>
    </source>
</evidence>
<dbReference type="STRING" id="857265.WG78_17335"/>
<accession>A0A0N1JS13</accession>
<reference evidence="2 3" key="1">
    <citation type="submission" date="2015-07" db="EMBL/GenBank/DDBJ databases">
        <title>Draft genome sequence of the Amantichitinum ursilacus IGB-41, a new chitin-degrading bacterium.</title>
        <authorList>
            <person name="Kirstahler P."/>
            <person name="Guenther M."/>
            <person name="Grumaz C."/>
            <person name="Rupp S."/>
            <person name="Zibek S."/>
            <person name="Sohn K."/>
        </authorList>
    </citation>
    <scope>NUCLEOTIDE SEQUENCE [LARGE SCALE GENOMIC DNA]</scope>
    <source>
        <strain evidence="2 3">IGB-41</strain>
    </source>
</reference>
<dbReference type="RefSeq" id="WP_152969272.1">
    <property type="nucleotide sequence ID" value="NZ_LAQT01000029.1"/>
</dbReference>
<dbReference type="OrthoDB" id="9090115at2"/>
<dbReference type="Proteomes" id="UP000037939">
    <property type="component" value="Unassembled WGS sequence"/>
</dbReference>
<feature type="chain" id="PRO_5005875095" evidence="1">
    <location>
        <begin position="19"/>
        <end position="194"/>
    </location>
</feature>
<dbReference type="AlphaFoldDB" id="A0A0N1JS13"/>
<sequence length="194" mass="20916">MKKAWALSALLMSTQVFAAPATGIFASVPVMHSGKVVTVETLLFLDQKLDKATVFSSLQQQESNTYNVACCVEVADLTPLDINAVIAKYSVDPDFADEVKGIKGYKFAYRTRYSKTDINSTQKTLISSGSSAHPIPYLMPAVEAKIMSDSVKSSFKASDSNVKLQDKTRNGADVITFTVDGKKSVFTIPAQTGG</sequence>
<keyword evidence="1" id="KW-0732">Signal</keyword>
<proteinExistence type="predicted"/>
<keyword evidence="3" id="KW-1185">Reference proteome</keyword>
<evidence type="ECO:0000313" key="2">
    <source>
        <dbReference type="EMBL" id="KPC50393.1"/>
    </source>
</evidence>
<name>A0A0N1JS13_9NEIS</name>
<evidence type="ECO:0000313" key="3">
    <source>
        <dbReference type="Proteomes" id="UP000037939"/>
    </source>
</evidence>
<comment type="caution">
    <text evidence="2">The sequence shown here is derived from an EMBL/GenBank/DDBJ whole genome shotgun (WGS) entry which is preliminary data.</text>
</comment>
<organism evidence="2 3">
    <name type="scientific">Amantichitinum ursilacus</name>
    <dbReference type="NCBI Taxonomy" id="857265"/>
    <lineage>
        <taxon>Bacteria</taxon>
        <taxon>Pseudomonadati</taxon>
        <taxon>Pseudomonadota</taxon>
        <taxon>Betaproteobacteria</taxon>
        <taxon>Neisseriales</taxon>
        <taxon>Chitinibacteraceae</taxon>
        <taxon>Amantichitinum</taxon>
    </lineage>
</organism>